<proteinExistence type="predicted"/>
<dbReference type="Proteomes" id="UP000075041">
    <property type="component" value="Unassembled WGS sequence"/>
</dbReference>
<keyword evidence="1" id="KW-0812">Transmembrane</keyword>
<gene>
    <name evidence="2" type="ORF">ERS132356_01020</name>
</gene>
<feature type="transmembrane region" description="Helical" evidence="1">
    <location>
        <begin position="254"/>
        <end position="277"/>
    </location>
</feature>
<sequence length="380" mass="44132">MEYEISKMIANKKKYIFRIVMAIFILIAITISIIGSFAIYQYDIAKKNFVDNEFAKTIEISSFNEQDNQVRKLNGSDIKKLEKLLVNTNHRYKIIEEHQINFGIQTDNGNVVFVKSFSGDFFVGSTLKAKDLITKKRYKRTKLSLNIPVIKTENGGYTSDTSIKKEYNLYNIDEASILNNYIKEDELIVSEATFKEIFNIMFPENRYIEIEKIYINVESIEDIRDIAKILSNNNYNVNHAFEYYDDLDTSVEKLISLSVVVLLILLIFTVCFLTGLFELMLKNSVGDIAALKHLGYTKRMIAKIYLYPMVVRSIFSLIIICISNIILYKLDIINSFRSIIIFQFASVILCILALIIMYIRIKYYSSINILLLIKKYKVEE</sequence>
<feature type="transmembrane region" description="Helical" evidence="1">
    <location>
        <begin position="304"/>
        <end position="327"/>
    </location>
</feature>
<organism evidence="2 3">
    <name type="scientific">Streptococcus suis</name>
    <dbReference type="NCBI Taxonomy" id="1307"/>
    <lineage>
        <taxon>Bacteria</taxon>
        <taxon>Bacillati</taxon>
        <taxon>Bacillota</taxon>
        <taxon>Bacilli</taxon>
        <taxon>Lactobacillales</taxon>
        <taxon>Streptococcaceae</taxon>
        <taxon>Streptococcus</taxon>
    </lineage>
</organism>
<dbReference type="AlphaFoldDB" id="A0A822VM62"/>
<name>A0A822VM62_STRSU</name>
<feature type="transmembrane region" description="Helical" evidence="1">
    <location>
        <begin position="339"/>
        <end position="359"/>
    </location>
</feature>
<comment type="caution">
    <text evidence="2">The sequence shown here is derived from an EMBL/GenBank/DDBJ whole genome shotgun (WGS) entry which is preliminary data.</text>
</comment>
<dbReference type="EMBL" id="FIFJ01000010">
    <property type="protein sequence ID" value="CYT98499.1"/>
    <property type="molecule type" value="Genomic_DNA"/>
</dbReference>
<evidence type="ECO:0000313" key="3">
    <source>
        <dbReference type="Proteomes" id="UP000075041"/>
    </source>
</evidence>
<keyword evidence="1" id="KW-0472">Membrane</keyword>
<reference evidence="2 3" key="1">
    <citation type="submission" date="2016-02" db="EMBL/GenBank/DDBJ databases">
        <authorList>
            <consortium name="Pathogen Informatics"/>
        </authorList>
    </citation>
    <scope>NUCLEOTIDE SEQUENCE [LARGE SCALE GENOMIC DNA]</scope>
    <source>
        <strain evidence="2 3">LOLA-SS005</strain>
    </source>
</reference>
<evidence type="ECO:0000256" key="1">
    <source>
        <dbReference type="SAM" id="Phobius"/>
    </source>
</evidence>
<dbReference type="RefSeq" id="WP_023370148.1">
    <property type="nucleotide sequence ID" value="NZ_CECR01000022.1"/>
</dbReference>
<keyword evidence="1" id="KW-1133">Transmembrane helix</keyword>
<evidence type="ECO:0008006" key="4">
    <source>
        <dbReference type="Google" id="ProtNLM"/>
    </source>
</evidence>
<protein>
    <recommendedName>
        <fullName evidence="4">ABC transporter permease</fullName>
    </recommendedName>
</protein>
<evidence type="ECO:0000313" key="2">
    <source>
        <dbReference type="EMBL" id="CYT98499.1"/>
    </source>
</evidence>
<accession>A0A822VM62</accession>
<feature type="transmembrane region" description="Helical" evidence="1">
    <location>
        <begin position="15"/>
        <end position="40"/>
    </location>
</feature>